<dbReference type="InterPro" id="IPR008983">
    <property type="entry name" value="Tumour_necrosis_fac-like_dom"/>
</dbReference>
<feature type="domain" description="C1q" evidence="6">
    <location>
        <begin position="162"/>
        <end position="306"/>
    </location>
</feature>
<reference evidence="7 8" key="1">
    <citation type="journal article" date="2011" name="Science">
        <title>The ecoresponsive genome of Daphnia pulex.</title>
        <authorList>
            <person name="Colbourne J.K."/>
            <person name="Pfrender M.E."/>
            <person name="Gilbert D."/>
            <person name="Thomas W.K."/>
            <person name="Tucker A."/>
            <person name="Oakley T.H."/>
            <person name="Tokishita S."/>
            <person name="Aerts A."/>
            <person name="Arnold G.J."/>
            <person name="Basu M.K."/>
            <person name="Bauer D.J."/>
            <person name="Caceres C.E."/>
            <person name="Carmel L."/>
            <person name="Casola C."/>
            <person name="Choi J.H."/>
            <person name="Detter J.C."/>
            <person name="Dong Q."/>
            <person name="Dusheyko S."/>
            <person name="Eads B.D."/>
            <person name="Frohlich T."/>
            <person name="Geiler-Samerotte K.A."/>
            <person name="Gerlach D."/>
            <person name="Hatcher P."/>
            <person name="Jogdeo S."/>
            <person name="Krijgsveld J."/>
            <person name="Kriventseva E.V."/>
            <person name="Kultz D."/>
            <person name="Laforsch C."/>
            <person name="Lindquist E."/>
            <person name="Lopez J."/>
            <person name="Manak J.R."/>
            <person name="Muller J."/>
            <person name="Pangilinan J."/>
            <person name="Patwardhan R.P."/>
            <person name="Pitluck S."/>
            <person name="Pritham E.J."/>
            <person name="Rechtsteiner A."/>
            <person name="Rho M."/>
            <person name="Rogozin I.B."/>
            <person name="Sakarya O."/>
            <person name="Salamov A."/>
            <person name="Schaack S."/>
            <person name="Shapiro H."/>
            <person name="Shiga Y."/>
            <person name="Skalitzky C."/>
            <person name="Smith Z."/>
            <person name="Souvorov A."/>
            <person name="Sung W."/>
            <person name="Tang Z."/>
            <person name="Tsuchiya D."/>
            <person name="Tu H."/>
            <person name="Vos H."/>
            <person name="Wang M."/>
            <person name="Wolf Y.I."/>
            <person name="Yamagata H."/>
            <person name="Yamada T."/>
            <person name="Ye Y."/>
            <person name="Shaw J.R."/>
            <person name="Andrews J."/>
            <person name="Crease T.J."/>
            <person name="Tang H."/>
            <person name="Lucas S.M."/>
            <person name="Robertson H.M."/>
            <person name="Bork P."/>
            <person name="Koonin E.V."/>
            <person name="Zdobnov E.M."/>
            <person name="Grigoriev I.V."/>
            <person name="Lynch M."/>
            <person name="Boore J.L."/>
        </authorList>
    </citation>
    <scope>NUCLEOTIDE SEQUENCE [LARGE SCALE GENOMIC DNA]</scope>
</reference>
<evidence type="ECO:0000313" key="7">
    <source>
        <dbReference type="EMBL" id="EFX78296.1"/>
    </source>
</evidence>
<evidence type="ECO:0000313" key="8">
    <source>
        <dbReference type="Proteomes" id="UP000000305"/>
    </source>
</evidence>
<dbReference type="OrthoDB" id="6154955at2759"/>
<evidence type="ECO:0000256" key="4">
    <source>
        <dbReference type="SAM" id="Coils"/>
    </source>
</evidence>
<protein>
    <submittedName>
        <fullName evidence="7">C1q-like adipose specific protein-like protein</fullName>
    </submittedName>
</protein>
<dbReference type="AlphaFoldDB" id="E9GQP0"/>
<dbReference type="KEGG" id="dpx:DAPPUDRAFT_105408"/>
<comment type="subcellular location">
    <subcellularLocation>
        <location evidence="1">Secreted</location>
    </subcellularLocation>
</comment>
<dbReference type="PANTHER" id="PTHR22923:SF62">
    <property type="entry name" value="CVP18"/>
    <property type="match status" value="1"/>
</dbReference>
<dbReference type="Pfam" id="PF00386">
    <property type="entry name" value="C1q"/>
    <property type="match status" value="1"/>
</dbReference>
<dbReference type="Gene3D" id="2.60.120.40">
    <property type="match status" value="1"/>
</dbReference>
<gene>
    <name evidence="7" type="ORF">DAPPUDRAFT_105408</name>
</gene>
<organism evidence="7 8">
    <name type="scientific">Daphnia pulex</name>
    <name type="common">Water flea</name>
    <dbReference type="NCBI Taxonomy" id="6669"/>
    <lineage>
        <taxon>Eukaryota</taxon>
        <taxon>Metazoa</taxon>
        <taxon>Ecdysozoa</taxon>
        <taxon>Arthropoda</taxon>
        <taxon>Crustacea</taxon>
        <taxon>Branchiopoda</taxon>
        <taxon>Diplostraca</taxon>
        <taxon>Cladocera</taxon>
        <taxon>Anomopoda</taxon>
        <taxon>Daphniidae</taxon>
        <taxon>Daphnia</taxon>
    </lineage>
</organism>
<evidence type="ECO:0000256" key="3">
    <source>
        <dbReference type="ARBA" id="ARBA00022729"/>
    </source>
</evidence>
<feature type="chain" id="PRO_5003241392" evidence="5">
    <location>
        <begin position="23"/>
        <end position="306"/>
    </location>
</feature>
<dbReference type="InterPro" id="IPR001073">
    <property type="entry name" value="C1q_dom"/>
</dbReference>
<dbReference type="SUPFAM" id="SSF49842">
    <property type="entry name" value="TNF-like"/>
    <property type="match status" value="1"/>
</dbReference>
<keyword evidence="8" id="KW-1185">Reference proteome</keyword>
<dbReference type="EMBL" id="GL732558">
    <property type="protein sequence ID" value="EFX78296.1"/>
    <property type="molecule type" value="Genomic_DNA"/>
</dbReference>
<dbReference type="PRINTS" id="PR00007">
    <property type="entry name" value="COMPLEMNTC1Q"/>
</dbReference>
<evidence type="ECO:0000256" key="5">
    <source>
        <dbReference type="SAM" id="SignalP"/>
    </source>
</evidence>
<dbReference type="PANTHER" id="PTHR22923">
    <property type="entry name" value="CEREBELLIN-RELATED"/>
    <property type="match status" value="1"/>
</dbReference>
<evidence type="ECO:0000256" key="2">
    <source>
        <dbReference type="ARBA" id="ARBA00022525"/>
    </source>
</evidence>
<accession>E9GQP0</accession>
<evidence type="ECO:0000259" key="6">
    <source>
        <dbReference type="PROSITE" id="PS50871"/>
    </source>
</evidence>
<keyword evidence="3 5" id="KW-0732">Signal</keyword>
<dbReference type="Proteomes" id="UP000000305">
    <property type="component" value="Unassembled WGS sequence"/>
</dbReference>
<dbReference type="HOGENOM" id="CLU_068539_0_0_1"/>
<feature type="signal peptide" evidence="5">
    <location>
        <begin position="1"/>
        <end position="22"/>
    </location>
</feature>
<dbReference type="PROSITE" id="PS50871">
    <property type="entry name" value="C1Q"/>
    <property type="match status" value="1"/>
</dbReference>
<dbReference type="InterPro" id="IPR050822">
    <property type="entry name" value="Cerebellin_Synaptic_Org"/>
</dbReference>
<dbReference type="GO" id="GO:0005615">
    <property type="term" value="C:extracellular space"/>
    <property type="evidence" value="ECO:0000318"/>
    <property type="project" value="GO_Central"/>
</dbReference>
<dbReference type="OMA" id="RVIGHIW"/>
<keyword evidence="4" id="KW-0175">Coiled coil</keyword>
<dbReference type="PhylomeDB" id="E9GQP0"/>
<proteinExistence type="predicted"/>
<name>E9GQP0_DAPPU</name>
<dbReference type="SMART" id="SM00110">
    <property type="entry name" value="C1Q"/>
    <property type="match status" value="1"/>
</dbReference>
<feature type="coiled-coil region" evidence="4">
    <location>
        <begin position="24"/>
        <end position="83"/>
    </location>
</feature>
<keyword evidence="2" id="KW-0964">Secreted</keyword>
<sequence>MASLPKMLSVLILLACPSYLTGASITLEDNLQQLADNYKLMEHKMNQMESKNAQLESQLQHLRQEFTSKINQLESKVEEQEKLLMALQSPSSLKSIQLKSNDETYGQSKAMPTSCEDLRVIGHIWSGLYSVMGTKMVQSVYCDFTKQITDPGFQQVIGNVDITSTSAHFYAQLNTDGFAQTNTPIIFGSIKLNDGGAYNSGTGRFTAPVGGKYFFSFTGLVKFPAYSYLIRTDIGLYKNGAFVGFSQADEVVNSGFQYETISLQSTLELVKGDQIWVAISTISSGVTLEGNAYTHFNGFLLEQTLF</sequence>
<dbReference type="eggNOG" id="ENOG502SWHP">
    <property type="taxonomic scope" value="Eukaryota"/>
</dbReference>
<dbReference type="InParanoid" id="E9GQP0"/>
<evidence type="ECO:0000256" key="1">
    <source>
        <dbReference type="ARBA" id="ARBA00004613"/>
    </source>
</evidence>